<evidence type="ECO:0000256" key="17">
    <source>
        <dbReference type="SAM" id="Phobius"/>
    </source>
</evidence>
<dbReference type="InterPro" id="IPR050445">
    <property type="entry name" value="Bact_polysacc_biosynth/exp"/>
</dbReference>
<evidence type="ECO:0000256" key="1">
    <source>
        <dbReference type="ARBA" id="ARBA00004429"/>
    </source>
</evidence>
<evidence type="ECO:0000256" key="6">
    <source>
        <dbReference type="ARBA" id="ARBA00022519"/>
    </source>
</evidence>
<dbReference type="InterPro" id="IPR025669">
    <property type="entry name" value="AAA_dom"/>
</dbReference>
<evidence type="ECO:0000256" key="8">
    <source>
        <dbReference type="ARBA" id="ARBA00022692"/>
    </source>
</evidence>
<evidence type="ECO:0000259" key="18">
    <source>
        <dbReference type="Pfam" id="PF02706"/>
    </source>
</evidence>
<evidence type="ECO:0000256" key="13">
    <source>
        <dbReference type="ARBA" id="ARBA00023136"/>
    </source>
</evidence>
<dbReference type="EC" id="2.7.10.2" evidence="4"/>
<organism evidence="21 22">
    <name type="scientific">Pedobacter segetis</name>
    <dbReference type="NCBI Taxonomy" id="2793069"/>
    <lineage>
        <taxon>Bacteria</taxon>
        <taxon>Pseudomonadati</taxon>
        <taxon>Bacteroidota</taxon>
        <taxon>Sphingobacteriia</taxon>
        <taxon>Sphingobacteriales</taxon>
        <taxon>Sphingobacteriaceae</taxon>
        <taxon>Pedobacter</taxon>
    </lineage>
</organism>
<evidence type="ECO:0000256" key="7">
    <source>
        <dbReference type="ARBA" id="ARBA00022679"/>
    </source>
</evidence>
<dbReference type="PANTHER" id="PTHR32309">
    <property type="entry name" value="TYROSINE-PROTEIN KINASE"/>
    <property type="match status" value="1"/>
</dbReference>
<evidence type="ECO:0000256" key="11">
    <source>
        <dbReference type="ARBA" id="ARBA00022840"/>
    </source>
</evidence>
<dbReference type="InterPro" id="IPR032807">
    <property type="entry name" value="GNVR"/>
</dbReference>
<comment type="catalytic activity">
    <reaction evidence="15">
        <text>L-tyrosyl-[protein] + ATP = O-phospho-L-tyrosyl-[protein] + ADP + H(+)</text>
        <dbReference type="Rhea" id="RHEA:10596"/>
        <dbReference type="Rhea" id="RHEA-COMP:10136"/>
        <dbReference type="Rhea" id="RHEA-COMP:20101"/>
        <dbReference type="ChEBI" id="CHEBI:15378"/>
        <dbReference type="ChEBI" id="CHEBI:30616"/>
        <dbReference type="ChEBI" id="CHEBI:46858"/>
        <dbReference type="ChEBI" id="CHEBI:61978"/>
        <dbReference type="ChEBI" id="CHEBI:456216"/>
        <dbReference type="EC" id="2.7.10.2"/>
    </reaction>
</comment>
<dbReference type="Gene3D" id="3.40.50.300">
    <property type="entry name" value="P-loop containing nucleotide triphosphate hydrolases"/>
    <property type="match status" value="1"/>
</dbReference>
<dbReference type="Pfam" id="PF13807">
    <property type="entry name" value="GNVR"/>
    <property type="match status" value="1"/>
</dbReference>
<keyword evidence="11" id="KW-0067">ATP-binding</keyword>
<proteinExistence type="inferred from homology"/>
<dbReference type="Proteomes" id="UP000660024">
    <property type="component" value="Unassembled WGS sequence"/>
</dbReference>
<keyword evidence="13 17" id="KW-0472">Membrane</keyword>
<dbReference type="PANTHER" id="PTHR32309:SF13">
    <property type="entry name" value="FERRIC ENTEROBACTIN TRANSPORT PROTEIN FEPE"/>
    <property type="match status" value="1"/>
</dbReference>
<comment type="subcellular location">
    <subcellularLocation>
        <location evidence="1">Cell inner membrane</location>
        <topology evidence="1">Multi-pass membrane protein</topology>
    </subcellularLocation>
</comment>
<evidence type="ECO:0000313" key="21">
    <source>
        <dbReference type="EMBL" id="MBK0382124.1"/>
    </source>
</evidence>
<keyword evidence="9" id="KW-0547">Nucleotide-binding</keyword>
<gene>
    <name evidence="21" type="ORF">I5M32_04055</name>
</gene>
<keyword evidence="10" id="KW-0418">Kinase</keyword>
<dbReference type="Pfam" id="PF13614">
    <property type="entry name" value="AAA_31"/>
    <property type="match status" value="1"/>
</dbReference>
<evidence type="ECO:0000256" key="3">
    <source>
        <dbReference type="ARBA" id="ARBA00008883"/>
    </source>
</evidence>
<dbReference type="InterPro" id="IPR005702">
    <property type="entry name" value="Wzc-like_C"/>
</dbReference>
<evidence type="ECO:0000256" key="14">
    <source>
        <dbReference type="ARBA" id="ARBA00023137"/>
    </source>
</evidence>
<evidence type="ECO:0000259" key="20">
    <source>
        <dbReference type="Pfam" id="PF13807"/>
    </source>
</evidence>
<dbReference type="GO" id="GO:0004715">
    <property type="term" value="F:non-membrane spanning protein tyrosine kinase activity"/>
    <property type="evidence" value="ECO:0007669"/>
    <property type="project" value="UniProtKB-EC"/>
</dbReference>
<sequence length="798" mass="90576">MEEKMISKNKQEIDYGKFAKIILSRWYWIAATLILSLLVAYIYLWYTPKVYSTSAYLKFEEKQANLSNSVTLSPQTRNYTNKILSESWTFRSRKTIEASVNYIDWQVSYFLEGKVRTVELYPQKPFLVQILKQDSSNFYNQRISLIPSNKGLVLSYFNSGKEITNTYQFGDIIKIPGIIFYIKKITGLSEGAQYLFKFNHKREWYGRLGSGLSIGEAAKYSSIAAVSKIDGNAYFAADALNAVMKVYLQQGLDEKTQSAKQIINFIDSQLGNLSNAVQNSGERLKDFKQKNNFFELGSTASTVLGDVTTLEAANKAADLQLLQLQQLQKQFQKNKEEITLNFNLDGSLDPLLSNLLTQWNSLIQERASLVNTFKEGAKPVEELDAKLNILREAAGDNIKATKNRIELTKKFNEQELAKSYGDLKNLPQQERDLFGLQRDYNINEKIFSYLSEKKLEAQISKASILPDASIVDLARPNFSPISPVSKSIWQFAWIIGLGSGVGLIFLARMLNPYIYDKETIESLTNTPIVGMIRHFPEKIDPDNKQILTISKPKSIFAESVRSVRTNLSFIASEQQSKVICISSEIAGEGKSFVTINLASSLALIDKKVIFIAADLRRSKVHKTFGIKDKKGLSTYLAHQDELGDIIHQTQQENLDLIVAGVVPPNPAELMYSDRLQTLIEELKASYDFILFDTAPIGLVSDALPLIRMSDINLFVIRTGKSKYSAASIPNRIANEYHLKNTFIILNDFRQVALHSNYYTTKYSENYYGYYYSESSGKGYGYYNDDHVVSWWKKLWGKL</sequence>
<feature type="domain" description="Polysaccharide chain length determinant N-terminal" evidence="18">
    <location>
        <begin position="12"/>
        <end position="95"/>
    </location>
</feature>
<evidence type="ECO:0000256" key="15">
    <source>
        <dbReference type="ARBA" id="ARBA00051245"/>
    </source>
</evidence>
<evidence type="ECO:0000256" key="12">
    <source>
        <dbReference type="ARBA" id="ARBA00022989"/>
    </source>
</evidence>
<evidence type="ECO:0000259" key="19">
    <source>
        <dbReference type="Pfam" id="PF13614"/>
    </source>
</evidence>
<feature type="transmembrane region" description="Helical" evidence="17">
    <location>
        <begin position="26"/>
        <end position="46"/>
    </location>
</feature>
<dbReference type="EMBL" id="JAEHFY010000004">
    <property type="protein sequence ID" value="MBK0382124.1"/>
    <property type="molecule type" value="Genomic_DNA"/>
</dbReference>
<evidence type="ECO:0000256" key="5">
    <source>
        <dbReference type="ARBA" id="ARBA00022475"/>
    </source>
</evidence>
<evidence type="ECO:0000256" key="4">
    <source>
        <dbReference type="ARBA" id="ARBA00011903"/>
    </source>
</evidence>
<feature type="domain" description="Tyrosine-protein kinase G-rich" evidence="20">
    <location>
        <begin position="430"/>
        <end position="508"/>
    </location>
</feature>
<keyword evidence="14" id="KW-0829">Tyrosine-protein kinase</keyword>
<evidence type="ECO:0000256" key="10">
    <source>
        <dbReference type="ARBA" id="ARBA00022777"/>
    </source>
</evidence>
<keyword evidence="7 21" id="KW-0808">Transferase</keyword>
<keyword evidence="8 17" id="KW-0812">Transmembrane</keyword>
<comment type="similarity">
    <text evidence="3">Belongs to the etk/wzc family.</text>
</comment>
<evidence type="ECO:0000313" key="22">
    <source>
        <dbReference type="Proteomes" id="UP000660024"/>
    </source>
</evidence>
<keyword evidence="6" id="KW-0997">Cell inner membrane</keyword>
<comment type="caution">
    <text evidence="21">The sequence shown here is derived from an EMBL/GenBank/DDBJ whole genome shotgun (WGS) entry which is preliminary data.</text>
</comment>
<dbReference type="InterPro" id="IPR027417">
    <property type="entry name" value="P-loop_NTPase"/>
</dbReference>
<accession>A0ABS1BGY5</accession>
<feature type="coiled-coil region" evidence="16">
    <location>
        <begin position="310"/>
        <end position="337"/>
    </location>
</feature>
<dbReference type="InterPro" id="IPR003856">
    <property type="entry name" value="LPS_length_determ_N"/>
</dbReference>
<name>A0ABS1BGY5_9SPHI</name>
<dbReference type="Pfam" id="PF02706">
    <property type="entry name" value="Wzz"/>
    <property type="match status" value="1"/>
</dbReference>
<dbReference type="SUPFAM" id="SSF52540">
    <property type="entry name" value="P-loop containing nucleoside triphosphate hydrolases"/>
    <property type="match status" value="1"/>
</dbReference>
<keyword evidence="12 17" id="KW-1133">Transmembrane helix</keyword>
<dbReference type="CDD" id="cd05387">
    <property type="entry name" value="BY-kinase"/>
    <property type="match status" value="1"/>
</dbReference>
<dbReference type="RefSeq" id="WP_200584900.1">
    <property type="nucleotide sequence ID" value="NZ_JAEHFY010000004.1"/>
</dbReference>
<keyword evidence="16" id="KW-0175">Coiled coil</keyword>
<protein>
    <recommendedName>
        <fullName evidence="4">non-specific protein-tyrosine kinase</fullName>
        <ecNumber evidence="4">2.7.10.2</ecNumber>
    </recommendedName>
</protein>
<reference evidence="21 22" key="1">
    <citation type="submission" date="2020-12" db="EMBL/GenBank/DDBJ databases">
        <title>Bacterial novel species Pedobacter sp. SD-b isolated from soil.</title>
        <authorList>
            <person name="Jung H.-Y."/>
        </authorList>
    </citation>
    <scope>NUCLEOTIDE SEQUENCE [LARGE SCALE GENOMIC DNA]</scope>
    <source>
        <strain evidence="21 22">SD-b</strain>
    </source>
</reference>
<evidence type="ECO:0000256" key="16">
    <source>
        <dbReference type="SAM" id="Coils"/>
    </source>
</evidence>
<feature type="domain" description="AAA" evidence="19">
    <location>
        <begin position="577"/>
        <end position="696"/>
    </location>
</feature>
<evidence type="ECO:0000256" key="2">
    <source>
        <dbReference type="ARBA" id="ARBA00007316"/>
    </source>
</evidence>
<evidence type="ECO:0000256" key="9">
    <source>
        <dbReference type="ARBA" id="ARBA00022741"/>
    </source>
</evidence>
<keyword evidence="5" id="KW-1003">Cell membrane</keyword>
<comment type="similarity">
    <text evidence="2">Belongs to the CpsD/CapB family.</text>
</comment>
<dbReference type="NCBIfam" id="TIGR01007">
    <property type="entry name" value="eps_fam"/>
    <property type="match status" value="1"/>
</dbReference>
<keyword evidence="22" id="KW-1185">Reference proteome</keyword>